<keyword evidence="2" id="KW-1185">Reference proteome</keyword>
<evidence type="ECO:0000313" key="2">
    <source>
        <dbReference type="Proteomes" id="UP000024635"/>
    </source>
</evidence>
<dbReference type="EMBL" id="JARK01001513">
    <property type="protein sequence ID" value="EYB93966.1"/>
    <property type="molecule type" value="Genomic_DNA"/>
</dbReference>
<name>A0A016SUB0_9BILA</name>
<dbReference type="Proteomes" id="UP000024635">
    <property type="component" value="Unassembled WGS sequence"/>
</dbReference>
<reference evidence="2" key="1">
    <citation type="journal article" date="2015" name="Nat. Genet.">
        <title>The genome and transcriptome of the zoonotic hookworm Ancylostoma ceylanicum identify infection-specific gene families.</title>
        <authorList>
            <person name="Schwarz E.M."/>
            <person name="Hu Y."/>
            <person name="Antoshechkin I."/>
            <person name="Miller M.M."/>
            <person name="Sternberg P.W."/>
            <person name="Aroian R.V."/>
        </authorList>
    </citation>
    <scope>NUCLEOTIDE SEQUENCE</scope>
    <source>
        <strain evidence="2">HY135</strain>
    </source>
</reference>
<proteinExistence type="predicted"/>
<accession>A0A016SUB0</accession>
<gene>
    <name evidence="1" type="primary">Acey_s0177.g604</name>
    <name evidence="1" type="ORF">Y032_0177g604</name>
</gene>
<evidence type="ECO:0000313" key="1">
    <source>
        <dbReference type="EMBL" id="EYB93966.1"/>
    </source>
</evidence>
<organism evidence="1 2">
    <name type="scientific">Ancylostoma ceylanicum</name>
    <dbReference type="NCBI Taxonomy" id="53326"/>
    <lineage>
        <taxon>Eukaryota</taxon>
        <taxon>Metazoa</taxon>
        <taxon>Ecdysozoa</taxon>
        <taxon>Nematoda</taxon>
        <taxon>Chromadorea</taxon>
        <taxon>Rhabditida</taxon>
        <taxon>Rhabditina</taxon>
        <taxon>Rhabditomorpha</taxon>
        <taxon>Strongyloidea</taxon>
        <taxon>Ancylostomatidae</taxon>
        <taxon>Ancylostomatinae</taxon>
        <taxon>Ancylostoma</taxon>
    </lineage>
</organism>
<protein>
    <submittedName>
        <fullName evidence="1">Uncharacterized protein</fullName>
    </submittedName>
</protein>
<sequence>MILTLGSIVGPLKYSVYISGWLTSAPRGMTCGVLLAALQQTTAGYRSPACIMAGGAPARHPEIYRGYVQ</sequence>
<dbReference type="AlphaFoldDB" id="A0A016SUB0"/>
<comment type="caution">
    <text evidence="1">The sequence shown here is derived from an EMBL/GenBank/DDBJ whole genome shotgun (WGS) entry which is preliminary data.</text>
</comment>